<feature type="compositionally biased region" description="Low complexity" evidence="1">
    <location>
        <begin position="457"/>
        <end position="467"/>
    </location>
</feature>
<evidence type="ECO:0000256" key="1">
    <source>
        <dbReference type="SAM" id="MobiDB-lite"/>
    </source>
</evidence>
<keyword evidence="2" id="KW-0732">Signal</keyword>
<organism evidence="3 4">
    <name type="scientific">Coemansia asiatica</name>
    <dbReference type="NCBI Taxonomy" id="1052880"/>
    <lineage>
        <taxon>Eukaryota</taxon>
        <taxon>Fungi</taxon>
        <taxon>Fungi incertae sedis</taxon>
        <taxon>Zoopagomycota</taxon>
        <taxon>Kickxellomycotina</taxon>
        <taxon>Kickxellomycetes</taxon>
        <taxon>Kickxellales</taxon>
        <taxon>Kickxellaceae</taxon>
        <taxon>Coemansia</taxon>
    </lineage>
</organism>
<dbReference type="Proteomes" id="UP001145021">
    <property type="component" value="Unassembled WGS sequence"/>
</dbReference>
<feature type="compositionally biased region" description="Low complexity" evidence="1">
    <location>
        <begin position="211"/>
        <end position="248"/>
    </location>
</feature>
<evidence type="ECO:0000313" key="3">
    <source>
        <dbReference type="EMBL" id="KAJ1643374.1"/>
    </source>
</evidence>
<feature type="region of interest" description="Disordered" evidence="1">
    <location>
        <begin position="567"/>
        <end position="611"/>
    </location>
</feature>
<feature type="chain" id="PRO_5040723605" evidence="2">
    <location>
        <begin position="20"/>
        <end position="673"/>
    </location>
</feature>
<feature type="region of interest" description="Disordered" evidence="1">
    <location>
        <begin position="211"/>
        <end position="280"/>
    </location>
</feature>
<dbReference type="AlphaFoldDB" id="A0A9W7XFG3"/>
<accession>A0A9W7XFG3</accession>
<feature type="region of interest" description="Disordered" evidence="1">
    <location>
        <begin position="445"/>
        <end position="547"/>
    </location>
</feature>
<comment type="caution">
    <text evidence="3">The sequence shown here is derived from an EMBL/GenBank/DDBJ whole genome shotgun (WGS) entry which is preliminary data.</text>
</comment>
<gene>
    <name evidence="3" type="ORF">LPJ64_004845</name>
</gene>
<feature type="compositionally biased region" description="Polar residues" evidence="1">
    <location>
        <begin position="394"/>
        <end position="408"/>
    </location>
</feature>
<feature type="compositionally biased region" description="Low complexity" evidence="1">
    <location>
        <begin position="576"/>
        <end position="606"/>
    </location>
</feature>
<feature type="compositionally biased region" description="Acidic residues" evidence="1">
    <location>
        <begin position="249"/>
        <end position="259"/>
    </location>
</feature>
<evidence type="ECO:0000256" key="2">
    <source>
        <dbReference type="SAM" id="SignalP"/>
    </source>
</evidence>
<dbReference type="EMBL" id="JANBOH010000262">
    <property type="protein sequence ID" value="KAJ1643374.1"/>
    <property type="molecule type" value="Genomic_DNA"/>
</dbReference>
<protein>
    <submittedName>
        <fullName evidence="3">Uncharacterized protein</fullName>
    </submittedName>
</protein>
<proteinExistence type="predicted"/>
<feature type="region of interest" description="Disordered" evidence="1">
    <location>
        <begin position="305"/>
        <end position="324"/>
    </location>
</feature>
<feature type="compositionally biased region" description="Low complexity" evidence="1">
    <location>
        <begin position="305"/>
        <end position="321"/>
    </location>
</feature>
<name>A0A9W7XFG3_9FUNG</name>
<feature type="compositionally biased region" description="Polar residues" evidence="1">
    <location>
        <begin position="521"/>
        <end position="535"/>
    </location>
</feature>
<reference evidence="3" key="1">
    <citation type="submission" date="2022-07" db="EMBL/GenBank/DDBJ databases">
        <title>Phylogenomic reconstructions and comparative analyses of Kickxellomycotina fungi.</title>
        <authorList>
            <person name="Reynolds N.K."/>
            <person name="Stajich J.E."/>
            <person name="Barry K."/>
            <person name="Grigoriev I.V."/>
            <person name="Crous P."/>
            <person name="Smith M.E."/>
        </authorList>
    </citation>
    <scope>NUCLEOTIDE SEQUENCE</scope>
    <source>
        <strain evidence="3">NBRC 105413</strain>
    </source>
</reference>
<feature type="signal peptide" evidence="2">
    <location>
        <begin position="1"/>
        <end position="19"/>
    </location>
</feature>
<sequence length="673" mass="69402">MKVLSVFILLLSALSRGQQQEASAADPMALMESMAPVKALVDEPASASASSPASSDSANVLDVVPLDKTALVSEDLAKPTSSALSNAAATVVEPQQSLTQDAPSPKETANYVPLFDFNLAPYNVALEIVAEALEKLADTMEPIDLPLPLVGPGYYLEVMVKAPKNPRLPPPPFGQANPISIEGGQAPPVTEIDIILPGESEIHQTIMLSAEEGQSPSSASQEESSSAEPEPLASGISAPVPVVEPETAVAEETETEPESEAITMPLSNDSDASASPSLFPSSLSESDAVIDTLVSIVGPVVAGTESVETPLSETPTSSESSIGNSEQVIVGQFSNSGVFEGHLTVPSSSPVSSEEQTRAETMSTGVAQASDTFVSIFGMPGSMAQQTSAATSSVSNEQAASGATEQSTLEATLPSARESLPITNDIPDIIGGAYLSSDAAQQSSLASEFTSEEGQLESEAVSSELSLDVASEIEGEQSGSSEDSDYASELGGFPILGPETSATKETEATGSFVFINPFSEPEQSVAETETASSDEGSALPGLESGFDLASEMPMDTAEMTMASVPLPYPPFGGPEQQQQQQPTMSEASEALIEAASTNADSSAATAEPTDNDENVIETINIVGAPNQNALESSIDAILHSVLEEYESESTPKAAVGFALIHARRQAMSSGSAE</sequence>
<feature type="region of interest" description="Disordered" evidence="1">
    <location>
        <begin position="388"/>
        <end position="408"/>
    </location>
</feature>
<keyword evidence="4" id="KW-1185">Reference proteome</keyword>
<feature type="compositionally biased region" description="Low complexity" evidence="1">
    <location>
        <begin position="269"/>
        <end position="280"/>
    </location>
</feature>
<evidence type="ECO:0000313" key="4">
    <source>
        <dbReference type="Proteomes" id="UP001145021"/>
    </source>
</evidence>